<dbReference type="PANTHER" id="PTHR30024">
    <property type="entry name" value="ALIPHATIC SULFONATES-BINDING PROTEIN-RELATED"/>
    <property type="match status" value="1"/>
</dbReference>
<dbReference type="InterPro" id="IPR015168">
    <property type="entry name" value="SsuA/THI5"/>
</dbReference>
<dbReference type="SUPFAM" id="SSF53850">
    <property type="entry name" value="Periplasmic binding protein-like II"/>
    <property type="match status" value="1"/>
</dbReference>
<dbReference type="AlphaFoldDB" id="A0A239G3V3"/>
<dbReference type="Gene3D" id="3.40.190.10">
    <property type="entry name" value="Periplasmic binding protein-like II"/>
    <property type="match status" value="2"/>
</dbReference>
<dbReference type="OrthoDB" id="286202at2"/>
<evidence type="ECO:0000313" key="2">
    <source>
        <dbReference type="EMBL" id="SNS63780.1"/>
    </source>
</evidence>
<gene>
    <name evidence="2" type="ORF">SAMN06265795_104238</name>
</gene>
<keyword evidence="3" id="KW-1185">Reference proteome</keyword>
<dbReference type="EMBL" id="FZOT01000004">
    <property type="protein sequence ID" value="SNS63780.1"/>
    <property type="molecule type" value="Genomic_DNA"/>
</dbReference>
<organism evidence="2 3">
    <name type="scientific">Noviherbaspirillum humi</name>
    <dbReference type="NCBI Taxonomy" id="1688639"/>
    <lineage>
        <taxon>Bacteria</taxon>
        <taxon>Pseudomonadati</taxon>
        <taxon>Pseudomonadota</taxon>
        <taxon>Betaproteobacteria</taxon>
        <taxon>Burkholderiales</taxon>
        <taxon>Oxalobacteraceae</taxon>
        <taxon>Noviherbaspirillum</taxon>
    </lineage>
</organism>
<reference evidence="2 3" key="1">
    <citation type="submission" date="2017-06" db="EMBL/GenBank/DDBJ databases">
        <authorList>
            <person name="Kim H.J."/>
            <person name="Triplett B.A."/>
        </authorList>
    </citation>
    <scope>NUCLEOTIDE SEQUENCE [LARGE SCALE GENOMIC DNA]</scope>
    <source>
        <strain evidence="2 3">U15</strain>
    </source>
</reference>
<protein>
    <submittedName>
        <fullName evidence="2">NitT/TauT family transport system substrate-binding protein/sulfonate transport system substrate-binding protein</fullName>
    </submittedName>
</protein>
<sequence>MATYPKRFIPGTAASPASPARRRLLGAALSASAVLAAPGIALGQRAEKATLRLGYIGPSRQPALATGWALRQGILQKELAPLGFDAVTTHAFANGPDLNEAFLSGALDVGIYGDTPAIVAYSRGLNGRLIGFENVGMNAWLLAPKEGVSSVAELAGKVVAVPLGSYMHRYLLGTLKEAGLGRKVNIVYMLPRDAEPALARGAIAAFAAPIDTGPLLASRGYRIIDEASRHPALLGTSVIVASEKLLAKAPGVRDAWSLARQAALAEMRSDPERYYAFHAEVSGFPVPIVKASHAFSQMPEEPYPPRALGLLNETRKFLLAENLMRRDVDLGLWSGKGAT</sequence>
<accession>A0A239G3V3</accession>
<evidence type="ECO:0000313" key="3">
    <source>
        <dbReference type="Proteomes" id="UP000198284"/>
    </source>
</evidence>
<dbReference type="PANTHER" id="PTHR30024:SF42">
    <property type="entry name" value="ALIPHATIC SULFONATES-BINDING PROTEIN-RELATED"/>
    <property type="match status" value="1"/>
</dbReference>
<dbReference type="Pfam" id="PF09084">
    <property type="entry name" value="NMT1"/>
    <property type="match status" value="1"/>
</dbReference>
<dbReference type="RefSeq" id="WP_089399070.1">
    <property type="nucleotide sequence ID" value="NZ_FZOT01000004.1"/>
</dbReference>
<feature type="domain" description="SsuA/THI5-like" evidence="1">
    <location>
        <begin position="94"/>
        <end position="272"/>
    </location>
</feature>
<name>A0A239G3V3_9BURK</name>
<proteinExistence type="predicted"/>
<evidence type="ECO:0000259" key="1">
    <source>
        <dbReference type="Pfam" id="PF09084"/>
    </source>
</evidence>
<dbReference type="Proteomes" id="UP000198284">
    <property type="component" value="Unassembled WGS sequence"/>
</dbReference>